<keyword evidence="2" id="KW-1185">Reference proteome</keyword>
<dbReference type="Proteomes" id="UP000563094">
    <property type="component" value="Unassembled WGS sequence"/>
</dbReference>
<name>A0A839GAZ7_9BACT</name>
<evidence type="ECO:0000313" key="1">
    <source>
        <dbReference type="EMBL" id="MBA9076102.1"/>
    </source>
</evidence>
<comment type="caution">
    <text evidence="1">The sequence shown here is derived from an EMBL/GenBank/DDBJ whole genome shotgun (WGS) entry which is preliminary data.</text>
</comment>
<dbReference type="AlphaFoldDB" id="A0A839GAZ7"/>
<gene>
    <name evidence="1" type="ORF">FHS90_000804</name>
</gene>
<accession>A0A839GAZ7</accession>
<proteinExistence type="predicted"/>
<dbReference type="EMBL" id="JACJIQ010000002">
    <property type="protein sequence ID" value="MBA9076102.1"/>
    <property type="molecule type" value="Genomic_DNA"/>
</dbReference>
<protein>
    <submittedName>
        <fullName evidence="1">Uncharacterized protein</fullName>
    </submittedName>
</protein>
<evidence type="ECO:0000313" key="2">
    <source>
        <dbReference type="Proteomes" id="UP000563094"/>
    </source>
</evidence>
<sequence length="122" mass="13921">METVATISTKFTIWYDTIKTNGVKKHTAKIYANGKKVFTATSTDKEVVKKEATVLITNLSLYGYSPEKPVGAHEQVWYLFRELKDAGKLNYQIRAAVLLQRHTWNEEQALAMLETLKEIKNA</sequence>
<organism evidence="1 2">
    <name type="scientific">Rufibacter quisquiliarum</name>
    <dbReference type="NCBI Taxonomy" id="1549639"/>
    <lineage>
        <taxon>Bacteria</taxon>
        <taxon>Pseudomonadati</taxon>
        <taxon>Bacteroidota</taxon>
        <taxon>Cytophagia</taxon>
        <taxon>Cytophagales</taxon>
        <taxon>Hymenobacteraceae</taxon>
        <taxon>Rufibacter</taxon>
    </lineage>
</organism>
<reference evidence="1 2" key="1">
    <citation type="submission" date="2020-08" db="EMBL/GenBank/DDBJ databases">
        <title>Genomic Encyclopedia of Type Strains, Phase IV (KMG-IV): sequencing the most valuable type-strain genomes for metagenomic binning, comparative biology and taxonomic classification.</title>
        <authorList>
            <person name="Goeker M."/>
        </authorList>
    </citation>
    <scope>NUCLEOTIDE SEQUENCE [LARGE SCALE GENOMIC DNA]</scope>
    <source>
        <strain evidence="1 2">DSM 29854</strain>
    </source>
</reference>
<dbReference type="RefSeq" id="WP_182511876.1">
    <property type="nucleotide sequence ID" value="NZ_JACJIQ010000002.1"/>
</dbReference>